<dbReference type="Pfam" id="PF02517">
    <property type="entry name" value="Rce1-like"/>
    <property type="match status" value="1"/>
</dbReference>
<dbReference type="RefSeq" id="WP_184634009.1">
    <property type="nucleotide sequence ID" value="NZ_BAABKT010000005.1"/>
</dbReference>
<feature type="transmembrane region" description="Helical" evidence="2">
    <location>
        <begin position="290"/>
        <end position="309"/>
    </location>
</feature>
<keyword evidence="4" id="KW-0378">Hydrolase</keyword>
<feature type="compositionally biased region" description="Basic and acidic residues" evidence="1">
    <location>
        <begin position="317"/>
        <end position="344"/>
    </location>
</feature>
<keyword evidence="4" id="KW-0645">Protease</keyword>
<dbReference type="Proteomes" id="UP000578077">
    <property type="component" value="Unassembled WGS sequence"/>
</dbReference>
<feature type="transmembrane region" description="Helical" evidence="2">
    <location>
        <begin position="254"/>
        <end position="278"/>
    </location>
</feature>
<feature type="transmembrane region" description="Helical" evidence="2">
    <location>
        <begin position="230"/>
        <end position="247"/>
    </location>
</feature>
<dbReference type="GO" id="GO:0080120">
    <property type="term" value="P:CAAX-box protein maturation"/>
    <property type="evidence" value="ECO:0007669"/>
    <property type="project" value="UniProtKB-ARBA"/>
</dbReference>
<evidence type="ECO:0000256" key="1">
    <source>
        <dbReference type="SAM" id="MobiDB-lite"/>
    </source>
</evidence>
<dbReference type="AlphaFoldDB" id="A0A841E917"/>
<feature type="domain" description="CAAX prenyl protease 2/Lysostaphin resistance protein A-like" evidence="3">
    <location>
        <begin position="166"/>
        <end position="266"/>
    </location>
</feature>
<feature type="transmembrane region" description="Helical" evidence="2">
    <location>
        <begin position="58"/>
        <end position="75"/>
    </location>
</feature>
<name>A0A841E917_9ACTN</name>
<proteinExistence type="predicted"/>
<accession>A0A841E917</accession>
<evidence type="ECO:0000313" key="5">
    <source>
        <dbReference type="Proteomes" id="UP000578077"/>
    </source>
</evidence>
<dbReference type="GO" id="GO:0004175">
    <property type="term" value="F:endopeptidase activity"/>
    <property type="evidence" value="ECO:0007669"/>
    <property type="project" value="UniProtKB-ARBA"/>
</dbReference>
<dbReference type="PANTHER" id="PTHR35797">
    <property type="entry name" value="PROTEASE-RELATED"/>
    <property type="match status" value="1"/>
</dbReference>
<organism evidence="4 5">
    <name type="scientific">Streptomonospora salina</name>
    <dbReference type="NCBI Taxonomy" id="104205"/>
    <lineage>
        <taxon>Bacteria</taxon>
        <taxon>Bacillati</taxon>
        <taxon>Actinomycetota</taxon>
        <taxon>Actinomycetes</taxon>
        <taxon>Streptosporangiales</taxon>
        <taxon>Nocardiopsidaceae</taxon>
        <taxon>Streptomonospora</taxon>
    </lineage>
</organism>
<sequence length="344" mass="35681">MSETTPPPSVRPRRPGVPVREVAVFVGLAYTLAWLVFAPALLGGAGPADPAFGTSTRIYVFTPAAAALLVVFAVWRPARRARALGLAPLRPVRRAAGYSLLALPLFAALGFAATLAAAALGVIQLDLAGFSGLRAAIAERTPSAADSMSPTGFPTEAYLRALLVVLVAILPLSLLWNLGEELGWRGYLLPRLLPLGVWPALLLSGLIHALWHGPQMFVHLRSGGWGPQDLVLFTASVTAAGVLFGWMRLASGSVWPAVAAHAANNTLNILGFLTLSAAGSPASPLYPGGLGGVVGLAVVLAAIGVLAATGRLRVRTPGRDEDGTGDSDGGREAEHRVDDGQRVL</sequence>
<evidence type="ECO:0000313" key="4">
    <source>
        <dbReference type="EMBL" id="MBB5997809.1"/>
    </source>
</evidence>
<protein>
    <submittedName>
        <fullName evidence="4">Membrane protease YdiL (CAAX protease family)</fullName>
    </submittedName>
</protein>
<feature type="transmembrane region" description="Helical" evidence="2">
    <location>
        <begin position="188"/>
        <end position="210"/>
    </location>
</feature>
<feature type="region of interest" description="Disordered" evidence="1">
    <location>
        <begin position="315"/>
        <end position="344"/>
    </location>
</feature>
<dbReference type="PANTHER" id="PTHR35797:SF1">
    <property type="entry name" value="PROTEASE"/>
    <property type="match status" value="1"/>
</dbReference>
<feature type="transmembrane region" description="Helical" evidence="2">
    <location>
        <begin position="22"/>
        <end position="46"/>
    </location>
</feature>
<reference evidence="4 5" key="1">
    <citation type="submission" date="2020-08" db="EMBL/GenBank/DDBJ databases">
        <title>Sequencing the genomes of 1000 actinobacteria strains.</title>
        <authorList>
            <person name="Klenk H.-P."/>
        </authorList>
    </citation>
    <scope>NUCLEOTIDE SEQUENCE [LARGE SCALE GENOMIC DNA]</scope>
    <source>
        <strain evidence="4 5">DSM 44593</strain>
    </source>
</reference>
<keyword evidence="2" id="KW-0812">Transmembrane</keyword>
<gene>
    <name evidence="4" type="ORF">HNR25_001560</name>
</gene>
<feature type="transmembrane region" description="Helical" evidence="2">
    <location>
        <begin position="96"/>
        <end position="123"/>
    </location>
</feature>
<dbReference type="InterPro" id="IPR003675">
    <property type="entry name" value="Rce1/LyrA-like_dom"/>
</dbReference>
<dbReference type="EMBL" id="JACHLY010000001">
    <property type="protein sequence ID" value="MBB5997809.1"/>
    <property type="molecule type" value="Genomic_DNA"/>
</dbReference>
<evidence type="ECO:0000256" key="2">
    <source>
        <dbReference type="SAM" id="Phobius"/>
    </source>
</evidence>
<keyword evidence="2" id="KW-1133">Transmembrane helix</keyword>
<feature type="transmembrane region" description="Helical" evidence="2">
    <location>
        <begin position="157"/>
        <end position="176"/>
    </location>
</feature>
<comment type="caution">
    <text evidence="4">The sequence shown here is derived from an EMBL/GenBank/DDBJ whole genome shotgun (WGS) entry which is preliminary data.</text>
</comment>
<keyword evidence="2" id="KW-0472">Membrane</keyword>
<evidence type="ECO:0000259" key="3">
    <source>
        <dbReference type="Pfam" id="PF02517"/>
    </source>
</evidence>
<dbReference type="GO" id="GO:0006508">
    <property type="term" value="P:proteolysis"/>
    <property type="evidence" value="ECO:0007669"/>
    <property type="project" value="UniProtKB-KW"/>
</dbReference>
<keyword evidence="5" id="KW-1185">Reference proteome</keyword>
<dbReference type="InterPro" id="IPR042150">
    <property type="entry name" value="MmRce1-like"/>
</dbReference>